<geneLocation type="plasmid" evidence="7 8">
    <name>unnamed1</name>
</geneLocation>
<evidence type="ECO:0000259" key="6">
    <source>
        <dbReference type="Pfam" id="PF13458"/>
    </source>
</evidence>
<keyword evidence="8" id="KW-1185">Reference proteome</keyword>
<protein>
    <submittedName>
        <fullName evidence="7">Branched-chain amino acid ABC transporter substrate-binding protein</fullName>
    </submittedName>
</protein>
<dbReference type="RefSeq" id="WP_124874690.1">
    <property type="nucleotide sequence ID" value="NZ_CP034185.1"/>
</dbReference>
<gene>
    <name evidence="7" type="ORF">EHF33_17820</name>
</gene>
<dbReference type="CDD" id="cd19982">
    <property type="entry name" value="PBP1_ABC_ligand_binding-like"/>
    <property type="match status" value="1"/>
</dbReference>
<dbReference type="KEGG" id="dph:EHF33_17820"/>
<sequence length="387" mass="41573">MNRKNTLCTLALGLSLLGAAQAQTTIKIGAITSLTGRFAEFGKQQMAGFKVAVDEINRKGGINGQKVELQVEDNASDVNKGLSAAEKLVNAGVPLVICEYSSSLVKAQAQYLARQKVPALVVTSSGDDITNPGNDYIFRLNQPATEYARVLFNIFRDNKFKTVAMITGTGAFEKSVADAARGFAKEYGMTLVEDQSYDKGLTDFRPVLNRIKAKNPDALFMVSYAEDSVALMRQAREVGVKPKLFAGGAAGFALPDFIKDGGSAADNVLVATAWIKELRYPGTQKLHVDLVKALGGAEPSYHAAQAYAGVLVAADAIKRAGSTDREKVKAALNTTNMQTAFGPIVFKDFEGFKNQNPIAMVAEQVQGGKFVPVYPKSASPLKIKFER</sequence>
<evidence type="ECO:0000313" key="8">
    <source>
        <dbReference type="Proteomes" id="UP000276417"/>
    </source>
</evidence>
<reference evidence="7 8" key="1">
    <citation type="submission" date="2018-11" db="EMBL/GenBank/DDBJ databases">
        <title>Deinococcus shelandsis sp. nov., isolated from South Shetland Islands soil of Antarctica.</title>
        <authorList>
            <person name="Tian J."/>
        </authorList>
    </citation>
    <scope>NUCLEOTIDE SEQUENCE [LARGE SCALE GENOMIC DNA]</scope>
    <source>
        <strain evidence="7 8">S14-83T</strain>
        <plasmid evidence="7 8">unnamed1</plasmid>
    </source>
</reference>
<evidence type="ECO:0000256" key="4">
    <source>
        <dbReference type="ARBA" id="ARBA00022970"/>
    </source>
</evidence>
<keyword evidence="2" id="KW-0813">Transport</keyword>
<accession>A0A3G8YHJ2</accession>
<dbReference type="InterPro" id="IPR000709">
    <property type="entry name" value="Leu_Ile_Val-bd"/>
</dbReference>
<evidence type="ECO:0000313" key="7">
    <source>
        <dbReference type="EMBL" id="AZI44748.1"/>
    </source>
</evidence>
<comment type="similarity">
    <text evidence="1">Belongs to the leucine-binding protein family.</text>
</comment>
<keyword evidence="7" id="KW-0614">Plasmid</keyword>
<keyword evidence="3 5" id="KW-0732">Signal</keyword>
<dbReference type="Gene3D" id="3.40.50.2300">
    <property type="match status" value="2"/>
</dbReference>
<feature type="chain" id="PRO_5018120922" evidence="5">
    <location>
        <begin position="23"/>
        <end position="387"/>
    </location>
</feature>
<organism evidence="7 8">
    <name type="scientific">Deinococcus psychrotolerans</name>
    <dbReference type="NCBI Taxonomy" id="2489213"/>
    <lineage>
        <taxon>Bacteria</taxon>
        <taxon>Thermotogati</taxon>
        <taxon>Deinococcota</taxon>
        <taxon>Deinococci</taxon>
        <taxon>Deinococcales</taxon>
        <taxon>Deinococcaceae</taxon>
        <taxon>Deinococcus</taxon>
    </lineage>
</organism>
<dbReference type="AlphaFoldDB" id="A0A3G8YHJ2"/>
<evidence type="ECO:0000256" key="3">
    <source>
        <dbReference type="ARBA" id="ARBA00022729"/>
    </source>
</evidence>
<dbReference type="InterPro" id="IPR028081">
    <property type="entry name" value="Leu-bd"/>
</dbReference>
<feature type="domain" description="Leucine-binding protein" evidence="6">
    <location>
        <begin position="25"/>
        <end position="352"/>
    </location>
</feature>
<proteinExistence type="inferred from homology"/>
<dbReference type="OrthoDB" id="9783240at2"/>
<evidence type="ECO:0000256" key="2">
    <source>
        <dbReference type="ARBA" id="ARBA00022448"/>
    </source>
</evidence>
<dbReference type="InterPro" id="IPR051010">
    <property type="entry name" value="BCAA_transport"/>
</dbReference>
<evidence type="ECO:0000256" key="5">
    <source>
        <dbReference type="SAM" id="SignalP"/>
    </source>
</evidence>
<dbReference type="PANTHER" id="PTHR30483">
    <property type="entry name" value="LEUCINE-SPECIFIC-BINDING PROTEIN"/>
    <property type="match status" value="1"/>
</dbReference>
<keyword evidence="4" id="KW-0029">Amino-acid transport</keyword>
<name>A0A3G8YHJ2_9DEIO</name>
<feature type="signal peptide" evidence="5">
    <location>
        <begin position="1"/>
        <end position="22"/>
    </location>
</feature>
<dbReference type="PRINTS" id="PR00337">
    <property type="entry name" value="LEUILEVALBP"/>
</dbReference>
<dbReference type="PANTHER" id="PTHR30483:SF37">
    <property type="entry name" value="ABC TRANSPORTER SUBSTRATE-BINDING PROTEIN"/>
    <property type="match status" value="1"/>
</dbReference>
<dbReference type="Proteomes" id="UP000276417">
    <property type="component" value="Plasmid unnamed1"/>
</dbReference>
<dbReference type="EMBL" id="CP034185">
    <property type="protein sequence ID" value="AZI44748.1"/>
    <property type="molecule type" value="Genomic_DNA"/>
</dbReference>
<dbReference type="InterPro" id="IPR028082">
    <property type="entry name" value="Peripla_BP_I"/>
</dbReference>
<dbReference type="Pfam" id="PF13458">
    <property type="entry name" value="Peripla_BP_6"/>
    <property type="match status" value="1"/>
</dbReference>
<evidence type="ECO:0000256" key="1">
    <source>
        <dbReference type="ARBA" id="ARBA00010062"/>
    </source>
</evidence>
<dbReference type="SUPFAM" id="SSF53822">
    <property type="entry name" value="Periplasmic binding protein-like I"/>
    <property type="match status" value="1"/>
</dbReference>
<dbReference type="GO" id="GO:0006865">
    <property type="term" value="P:amino acid transport"/>
    <property type="evidence" value="ECO:0007669"/>
    <property type="project" value="UniProtKB-KW"/>
</dbReference>